<evidence type="ECO:0000313" key="2">
    <source>
        <dbReference type="EMBL" id="VDR37908.1"/>
    </source>
</evidence>
<feature type="transmembrane region" description="Helical" evidence="1">
    <location>
        <begin position="60"/>
        <end position="80"/>
    </location>
</feature>
<dbReference type="RefSeq" id="WP_164711520.1">
    <property type="nucleotide sequence ID" value="NZ_LR131273.1"/>
</dbReference>
<keyword evidence="1" id="KW-0472">Membrane</keyword>
<proteinExistence type="predicted"/>
<dbReference type="AlphaFoldDB" id="A0A3P8KDY2"/>
<dbReference type="Proteomes" id="UP000271626">
    <property type="component" value="Chromosome"/>
</dbReference>
<protein>
    <submittedName>
        <fullName evidence="2">Uncharacterized protein</fullName>
    </submittedName>
</protein>
<organism evidence="2 3">
    <name type="scientific">Tsukamurella paurometabola</name>
    <name type="common">Corynebacterium paurometabolum</name>
    <dbReference type="NCBI Taxonomy" id="2061"/>
    <lineage>
        <taxon>Bacteria</taxon>
        <taxon>Bacillati</taxon>
        <taxon>Actinomycetota</taxon>
        <taxon>Actinomycetes</taxon>
        <taxon>Mycobacteriales</taxon>
        <taxon>Tsukamurellaceae</taxon>
        <taxon>Tsukamurella</taxon>
    </lineage>
</organism>
<name>A0A3P8KDY2_TSUPA</name>
<evidence type="ECO:0000313" key="3">
    <source>
        <dbReference type="Proteomes" id="UP000271626"/>
    </source>
</evidence>
<accession>A0A3P8KDY2</accession>
<keyword evidence="1" id="KW-1133">Transmembrane helix</keyword>
<feature type="transmembrane region" description="Helical" evidence="1">
    <location>
        <begin position="35"/>
        <end position="53"/>
    </location>
</feature>
<sequence>MRWPVRRWVSRVLLGLAALTVVGTMGIVIDEDDVGGSLFLVGVVLFVAATVLHCRRPPRLVPLVACYGVGSALIPIVILVAVTLGPDRGAEHAHWGWRDAALGIGMACLMSLATLIWCLGTDPVGRAACWAAIPLIAGVATSSVPFAVVHDRAVAVSMAAALLGAVLCEVFPAPGLTSPAAAPAGTSGG</sequence>
<feature type="transmembrane region" description="Helical" evidence="1">
    <location>
        <begin position="100"/>
        <end position="120"/>
    </location>
</feature>
<feature type="transmembrane region" description="Helical" evidence="1">
    <location>
        <begin position="127"/>
        <end position="147"/>
    </location>
</feature>
<gene>
    <name evidence="2" type="ORF">NCTC10741_01020</name>
</gene>
<reference evidence="2 3" key="1">
    <citation type="submission" date="2018-12" db="EMBL/GenBank/DDBJ databases">
        <authorList>
            <consortium name="Pathogen Informatics"/>
        </authorList>
    </citation>
    <scope>NUCLEOTIDE SEQUENCE [LARGE SCALE GENOMIC DNA]</scope>
    <source>
        <strain evidence="2 3">NCTC10741</strain>
    </source>
</reference>
<evidence type="ECO:0000256" key="1">
    <source>
        <dbReference type="SAM" id="Phobius"/>
    </source>
</evidence>
<dbReference type="EMBL" id="LR131273">
    <property type="protein sequence ID" value="VDR37908.1"/>
    <property type="molecule type" value="Genomic_DNA"/>
</dbReference>
<feature type="transmembrane region" description="Helical" evidence="1">
    <location>
        <begin position="12"/>
        <end position="29"/>
    </location>
</feature>
<keyword evidence="1" id="KW-0812">Transmembrane</keyword>